<feature type="compositionally biased region" description="Polar residues" evidence="11">
    <location>
        <begin position="1036"/>
        <end position="1054"/>
    </location>
</feature>
<dbReference type="GO" id="GO:0004843">
    <property type="term" value="F:cysteine-type deubiquitinase activity"/>
    <property type="evidence" value="ECO:0007669"/>
    <property type="project" value="UniProtKB-EC"/>
</dbReference>
<sequence>MLRLTVHQSHSFQNNKFLGFFVQCNGESDSAVWHCHARAKLTLVSQKPGCPNLSKSIEHSFFGRENDWGYSSFISWSDLLNPEKGFVIPPPSSDASPTEASLPDVEYDTLIMRVRVHADAPHGTEWDSKRFTGFVGLKNQGATCYMNSLLQALYFTNKLRVAVFKMPTENDDSCTSVPLALQRVFYELQFGDKAGNTKKLTRSFGWETFDSFMQHDAQELCRVLLDNMENKMKGTSVEGTIPNLFCGKMLSFIRCKHEYIAEETLDGVNKYDAGTFGHQEAVKGIIFTRFPPVLYLQLMRFQYDCTIGANIKINDRFEFPYLLDLSKYKFSRTDVDTSEHDPDMYVLHAVLVHSGDNHGGHYVAYLNPAADNKWFKFDDDVVSRCSRKEAINSNFGGSASDGSNPGLFRQFTNAYMLVYIRQGLIPDVLHPVTEENIPTGLLSRLREERRVEAMKRKAKAEAHLYTNFNLILDEDFYGWQDYDLCNFEFVPCRRIRVHRAARIDDLRQLCRRNVFMRLWCLDTPSTNSDDSSAESTTNPSDSGLNEDKENSSLAENGHHDSSENKSKTSKPTTVDSSICEAWMKFGFQFIWVQCCDPLLHPFDSQVDFLIFLKYYTPDSRFNTACSAPGNLHYLGWIIIRHNTPRKVRERCVPEAPSNPLRAFYRDIATRTCIQFVERKSAWSDSVIAGDRITIISSTNSAQMKNQSFNSSLGFAAIDFGELSFTPTSAFSLCLPLKTSFCNVVKAMAQYLRCKPDRLQLLRADTFNHQQITLSSASTASAAAAQSILNQGPPAPICTANSLMVQMFNQQRLHVALDYREPASFGPSPMLHDDGSESNASRNRNPSTAEKQAADPCHNAATLPTFAGSNTNVLLYQVFYQRLSLPIQQLENLVQLRCVYVDLWRMQCVSHLMIFSPRTCTVGRLLQEINSQLKNMGILRVAPDENAEWTGLRLLEIHGSWIIQQFPEDRIVSTLQPHCGNMGGPRILRLEAVPANELELSPRTLYSASFDMTAEVDSLKNGADSNDHVSVAPDFSSEPSECKSTLLVTGSSNSPHADVDEESHSSGKRKFNSVSQGSRNSHTADEDEIEGQSDISIIENDPDQLCEEREEFEDDAETEEGDDSDESGDDAPAESGDSSSAIVCRHVRRKVRRSTRLMQLKRREDRSSQGLAEENSDEEDEDEDDDPSYMAGVEKQIMIFQQNAPRSNDSDEDDDNEDESSLDASDNPYEINDGYIPRKRDTSPHSPTNKTPTPNSLEEHEYSDMQEWDFMAKKRQLFSDQYLNIQYNNQDSVENPFLTDTNGKTEPNFAPPLEMMETNSEKENPSKSAKPNLFMASSLIDDPLEKPSEESPVLSGPRHERQLSDPSSKQSVHKKPSDCSDLNPPRSQEAPELTAKPTPMPDPNNMHSLLTRLCSYMANNPNDPNVQ</sequence>
<dbReference type="SUPFAM" id="SSF49599">
    <property type="entry name" value="TRAF domain-like"/>
    <property type="match status" value="1"/>
</dbReference>
<dbReference type="Pfam" id="PF14533">
    <property type="entry name" value="USP7_C2"/>
    <property type="match status" value="1"/>
</dbReference>
<keyword evidence="8" id="KW-0788">Thiol protease</keyword>
<dbReference type="Gene3D" id="2.60.210.10">
    <property type="entry name" value="Apoptosis, Tumor Necrosis Factor Receptor Associated Protein 2, Chain A"/>
    <property type="match status" value="1"/>
</dbReference>
<feature type="compositionally biased region" description="Acidic residues" evidence="11">
    <location>
        <begin position="1173"/>
        <end position="1186"/>
    </location>
</feature>
<evidence type="ECO:0000259" key="13">
    <source>
        <dbReference type="PROSITE" id="PS50235"/>
    </source>
</evidence>
<dbReference type="Pfam" id="PF22486">
    <property type="entry name" value="MATH_2"/>
    <property type="match status" value="1"/>
</dbReference>
<evidence type="ECO:0000259" key="12">
    <source>
        <dbReference type="PROSITE" id="PS50144"/>
    </source>
</evidence>
<dbReference type="InterPro" id="IPR028889">
    <property type="entry name" value="USP"/>
</dbReference>
<dbReference type="InterPro" id="IPR002083">
    <property type="entry name" value="MATH/TRAF_dom"/>
</dbReference>
<evidence type="ECO:0000313" key="15">
    <source>
        <dbReference type="Proteomes" id="UP001626550"/>
    </source>
</evidence>
<dbReference type="SMART" id="SM00061">
    <property type="entry name" value="MATH"/>
    <property type="match status" value="1"/>
</dbReference>
<dbReference type="InterPro" id="IPR018200">
    <property type="entry name" value="USP_CS"/>
</dbReference>
<reference evidence="14 15" key="1">
    <citation type="submission" date="2024-11" db="EMBL/GenBank/DDBJ databases">
        <title>Adaptive evolution of stress response genes in parasites aligns with host niche diversity.</title>
        <authorList>
            <person name="Hahn C."/>
            <person name="Resl P."/>
        </authorList>
    </citation>
    <scope>NUCLEOTIDE SEQUENCE [LARGE SCALE GENOMIC DNA]</scope>
    <source>
        <strain evidence="14">EGGRZ-B1_66</strain>
        <tissue evidence="14">Body</tissue>
    </source>
</reference>
<dbReference type="EC" id="3.4.19.12" evidence="3"/>
<feature type="compositionally biased region" description="Acidic residues" evidence="11">
    <location>
        <begin position="1209"/>
        <end position="1220"/>
    </location>
</feature>
<evidence type="ECO:0000256" key="1">
    <source>
        <dbReference type="ARBA" id="ARBA00000707"/>
    </source>
</evidence>
<gene>
    <name evidence="14" type="primary">USP7_2</name>
    <name evidence="14" type="ORF">Ciccas_007201</name>
</gene>
<feature type="region of interest" description="Disordered" evidence="11">
    <location>
        <begin position="1292"/>
        <end position="1426"/>
    </location>
</feature>
<keyword evidence="15" id="KW-1185">Reference proteome</keyword>
<comment type="similarity">
    <text evidence="2">Belongs to the peptidase C19 family.</text>
</comment>
<comment type="caution">
    <text evidence="14">The sequence shown here is derived from an EMBL/GenBank/DDBJ whole genome shotgun (WGS) entry which is preliminary data.</text>
</comment>
<evidence type="ECO:0000256" key="11">
    <source>
        <dbReference type="SAM" id="MobiDB-lite"/>
    </source>
</evidence>
<feature type="region of interest" description="Disordered" evidence="11">
    <location>
        <begin position="1029"/>
        <end position="1261"/>
    </location>
</feature>
<feature type="compositionally biased region" description="Polar residues" evidence="11">
    <location>
        <begin position="1416"/>
        <end position="1426"/>
    </location>
</feature>
<organism evidence="14 15">
    <name type="scientific">Cichlidogyrus casuarinus</name>
    <dbReference type="NCBI Taxonomy" id="1844966"/>
    <lineage>
        <taxon>Eukaryota</taxon>
        <taxon>Metazoa</taxon>
        <taxon>Spiralia</taxon>
        <taxon>Lophotrochozoa</taxon>
        <taxon>Platyhelminthes</taxon>
        <taxon>Monogenea</taxon>
        <taxon>Monopisthocotylea</taxon>
        <taxon>Dactylogyridea</taxon>
        <taxon>Ancyrocephalidae</taxon>
        <taxon>Cichlidogyrus</taxon>
    </lineage>
</organism>
<protein>
    <recommendedName>
        <fullName evidence="4">Ubiquitin carboxyl-terminal hydrolase 7</fullName>
        <ecNumber evidence="3">3.4.19.12</ecNumber>
    </recommendedName>
    <alternativeName>
        <fullName evidence="10">Ubiquitin thioesterase 7</fullName>
    </alternativeName>
    <alternativeName>
        <fullName evidence="9">Ubiquitin-specific-processing protease 7</fullName>
    </alternativeName>
</protein>
<evidence type="ECO:0000256" key="7">
    <source>
        <dbReference type="ARBA" id="ARBA00022801"/>
    </source>
</evidence>
<dbReference type="SUPFAM" id="SSF54001">
    <property type="entry name" value="Cysteine proteinases"/>
    <property type="match status" value="1"/>
</dbReference>
<keyword evidence="5" id="KW-0645">Protease</keyword>
<feature type="domain" description="MATH" evidence="12">
    <location>
        <begin position="1"/>
        <end position="98"/>
    </location>
</feature>
<evidence type="ECO:0000256" key="8">
    <source>
        <dbReference type="ARBA" id="ARBA00022807"/>
    </source>
</evidence>
<feature type="compositionally biased region" description="Basic residues" evidence="11">
    <location>
        <begin position="1144"/>
        <end position="1154"/>
    </location>
</feature>
<dbReference type="PANTHER" id="PTHR24006:SF644">
    <property type="entry name" value="UBIQUITIN CARBOXYL-TERMINAL HYDROLASE 7"/>
    <property type="match status" value="1"/>
</dbReference>
<proteinExistence type="inferred from homology"/>
<dbReference type="EMBL" id="JBJKFK010001073">
    <property type="protein sequence ID" value="KAL3314187.1"/>
    <property type="molecule type" value="Genomic_DNA"/>
</dbReference>
<dbReference type="InterPro" id="IPR029346">
    <property type="entry name" value="USP_C"/>
</dbReference>
<accession>A0ABD2Q4W2</accession>
<dbReference type="PANTHER" id="PTHR24006">
    <property type="entry name" value="UBIQUITIN CARBOXYL-TERMINAL HYDROLASE"/>
    <property type="match status" value="1"/>
</dbReference>
<dbReference type="CDD" id="cd02659">
    <property type="entry name" value="peptidase_C19C"/>
    <property type="match status" value="1"/>
</dbReference>
<dbReference type="InterPro" id="IPR038765">
    <property type="entry name" value="Papain-like_cys_pep_sf"/>
</dbReference>
<feature type="domain" description="USP" evidence="13">
    <location>
        <begin position="135"/>
        <end position="422"/>
    </location>
</feature>
<comment type="catalytic activity">
    <reaction evidence="1">
        <text>Thiol-dependent hydrolysis of ester, thioester, amide, peptide and isopeptide bonds formed by the C-terminal Gly of ubiquitin (a 76-residue protein attached to proteins as an intracellular targeting signal).</text>
        <dbReference type="EC" id="3.4.19.12"/>
    </reaction>
</comment>
<feature type="non-terminal residue" evidence="14">
    <location>
        <position position="1426"/>
    </location>
</feature>
<dbReference type="PROSITE" id="PS50144">
    <property type="entry name" value="MATH"/>
    <property type="match status" value="1"/>
</dbReference>
<evidence type="ECO:0000256" key="10">
    <source>
        <dbReference type="ARBA" id="ARBA00031508"/>
    </source>
</evidence>
<dbReference type="Pfam" id="PF00443">
    <property type="entry name" value="UCH"/>
    <property type="match status" value="1"/>
</dbReference>
<feature type="compositionally biased region" description="Polar residues" evidence="11">
    <location>
        <begin position="836"/>
        <end position="849"/>
    </location>
</feature>
<feature type="compositionally biased region" description="Basic and acidic residues" evidence="11">
    <location>
        <begin position="545"/>
        <end position="566"/>
    </location>
</feature>
<feature type="compositionally biased region" description="Polar residues" evidence="11">
    <location>
        <begin position="525"/>
        <end position="543"/>
    </location>
</feature>
<name>A0ABD2Q4W2_9PLAT</name>
<feature type="region of interest" description="Disordered" evidence="11">
    <location>
        <begin position="525"/>
        <end position="572"/>
    </location>
</feature>
<dbReference type="PROSITE" id="PS00973">
    <property type="entry name" value="USP_2"/>
    <property type="match status" value="1"/>
</dbReference>
<feature type="compositionally biased region" description="Polar residues" evidence="11">
    <location>
        <begin position="1292"/>
        <end position="1304"/>
    </location>
</feature>
<feature type="compositionally biased region" description="Acidic residues" evidence="11">
    <location>
        <begin position="1099"/>
        <end position="1131"/>
    </location>
</feature>
<keyword evidence="6" id="KW-0833">Ubl conjugation pathway</keyword>
<keyword evidence="7 14" id="KW-0378">Hydrolase</keyword>
<evidence type="ECO:0000256" key="3">
    <source>
        <dbReference type="ARBA" id="ARBA00012759"/>
    </source>
</evidence>
<evidence type="ECO:0000256" key="4">
    <source>
        <dbReference type="ARBA" id="ARBA00021393"/>
    </source>
</evidence>
<dbReference type="PROSITE" id="PS00972">
    <property type="entry name" value="USP_1"/>
    <property type="match status" value="1"/>
</dbReference>
<dbReference type="InterPro" id="IPR050164">
    <property type="entry name" value="Peptidase_C19"/>
</dbReference>
<dbReference type="InterPro" id="IPR008974">
    <property type="entry name" value="TRAF-like"/>
</dbReference>
<feature type="compositionally biased region" description="Polar residues" evidence="11">
    <location>
        <begin position="1243"/>
        <end position="1255"/>
    </location>
</feature>
<evidence type="ECO:0000256" key="5">
    <source>
        <dbReference type="ARBA" id="ARBA00022670"/>
    </source>
</evidence>
<dbReference type="GO" id="GO:0006508">
    <property type="term" value="P:proteolysis"/>
    <property type="evidence" value="ECO:0007669"/>
    <property type="project" value="UniProtKB-KW"/>
</dbReference>
<feature type="compositionally biased region" description="Polar residues" evidence="11">
    <location>
        <begin position="1071"/>
        <end position="1080"/>
    </location>
</feature>
<dbReference type="Proteomes" id="UP001626550">
    <property type="component" value="Unassembled WGS sequence"/>
</dbReference>
<feature type="region of interest" description="Disordered" evidence="11">
    <location>
        <begin position="826"/>
        <end position="854"/>
    </location>
</feature>
<dbReference type="InterPro" id="IPR001394">
    <property type="entry name" value="Peptidase_C19_UCH"/>
</dbReference>
<dbReference type="PROSITE" id="PS50235">
    <property type="entry name" value="USP_3"/>
    <property type="match status" value="1"/>
</dbReference>
<dbReference type="Gene3D" id="3.90.70.10">
    <property type="entry name" value="Cysteine proteinases"/>
    <property type="match status" value="2"/>
</dbReference>
<evidence type="ECO:0000256" key="2">
    <source>
        <dbReference type="ARBA" id="ARBA00009085"/>
    </source>
</evidence>
<evidence type="ECO:0000256" key="9">
    <source>
        <dbReference type="ARBA" id="ARBA00031500"/>
    </source>
</evidence>
<evidence type="ECO:0000256" key="6">
    <source>
        <dbReference type="ARBA" id="ARBA00022786"/>
    </source>
</evidence>
<evidence type="ECO:0000313" key="14">
    <source>
        <dbReference type="EMBL" id="KAL3314187.1"/>
    </source>
</evidence>